<reference evidence="3 4" key="1">
    <citation type="submission" date="2019-05" db="EMBL/GenBank/DDBJ databases">
        <authorList>
            <person name="Qu J.-H."/>
        </authorList>
    </citation>
    <scope>NUCLEOTIDE SEQUENCE [LARGE SCALE GENOMIC DNA]</scope>
    <source>
        <strain evidence="3 4">T17</strain>
    </source>
</reference>
<evidence type="ECO:0000313" key="3">
    <source>
        <dbReference type="EMBL" id="TLV02476.1"/>
    </source>
</evidence>
<keyword evidence="1" id="KW-0732">Signal</keyword>
<dbReference type="PROSITE" id="PS51257">
    <property type="entry name" value="PROKAR_LIPOPROTEIN"/>
    <property type="match status" value="1"/>
</dbReference>
<sequence>MRNLFYLTVFFLFSCCAAVFAVAPSRVQVNGTWYTNGQVAYIECSKTSVALIIDVVTNGTDILKMRATSSSNLSISNTASDVQKTLNLDAARQNGYIDVGYVNNTGEIRVYIQQRPPAPTVTGSNVCAGHSASFTANSSYAFQSTKPMNFVWQSTGGVTVNGGSIVTALPGVSSTVTIANSSSGTYSVKAVVPSCSNLESTLTSANLGTPVITNPSYSLFDPGSNMWQFTQISGYPSVTYAFTVTSGSASIVQNYGDAYITTSSGATICVSGTNSCGTGTSYCFYIPGAGGMLKTIYPNPASNLLSLEFADTESANSIPFQVVLYSEKSGEEIKNISADELSRLESYKANHKIEMDVSKFPRGTYYIHVISDEKSKLPVRKERIILE</sequence>
<gene>
    <name evidence="3" type="ORF">FEN17_02275</name>
</gene>
<dbReference type="RefSeq" id="WP_138363686.1">
    <property type="nucleotide sequence ID" value="NZ_VCEJ01000002.1"/>
</dbReference>
<feature type="signal peptide" evidence="1">
    <location>
        <begin position="1"/>
        <end position="21"/>
    </location>
</feature>
<dbReference type="Pfam" id="PF18962">
    <property type="entry name" value="Por_Secre_tail"/>
    <property type="match status" value="1"/>
</dbReference>
<keyword evidence="4" id="KW-1185">Reference proteome</keyword>
<proteinExistence type="predicted"/>
<dbReference type="InterPro" id="IPR026444">
    <property type="entry name" value="Secre_tail"/>
</dbReference>
<name>A0A5R9L1Q0_9BACT</name>
<dbReference type="AlphaFoldDB" id="A0A5R9L1Q0"/>
<comment type="caution">
    <text evidence="3">The sequence shown here is derived from an EMBL/GenBank/DDBJ whole genome shotgun (WGS) entry which is preliminary data.</text>
</comment>
<protein>
    <recommendedName>
        <fullName evidence="2">Secretion system C-terminal sorting domain-containing protein</fullName>
    </recommendedName>
</protein>
<evidence type="ECO:0000259" key="2">
    <source>
        <dbReference type="Pfam" id="PF18962"/>
    </source>
</evidence>
<organism evidence="3 4">
    <name type="scientific">Dyadobacter luticola</name>
    <dbReference type="NCBI Taxonomy" id="1979387"/>
    <lineage>
        <taxon>Bacteria</taxon>
        <taxon>Pseudomonadati</taxon>
        <taxon>Bacteroidota</taxon>
        <taxon>Cytophagia</taxon>
        <taxon>Cytophagales</taxon>
        <taxon>Spirosomataceae</taxon>
        <taxon>Dyadobacter</taxon>
    </lineage>
</organism>
<feature type="chain" id="PRO_5024401635" description="Secretion system C-terminal sorting domain-containing protein" evidence="1">
    <location>
        <begin position="22"/>
        <end position="387"/>
    </location>
</feature>
<accession>A0A5R9L1Q0</accession>
<feature type="domain" description="Secretion system C-terminal sorting" evidence="2">
    <location>
        <begin position="296"/>
        <end position="376"/>
    </location>
</feature>
<dbReference type="OrthoDB" id="953291at2"/>
<evidence type="ECO:0000256" key="1">
    <source>
        <dbReference type="SAM" id="SignalP"/>
    </source>
</evidence>
<dbReference type="EMBL" id="VCEJ01000002">
    <property type="protein sequence ID" value="TLV02476.1"/>
    <property type="molecule type" value="Genomic_DNA"/>
</dbReference>
<dbReference type="Proteomes" id="UP000306402">
    <property type="component" value="Unassembled WGS sequence"/>
</dbReference>
<evidence type="ECO:0000313" key="4">
    <source>
        <dbReference type="Proteomes" id="UP000306402"/>
    </source>
</evidence>